<comment type="similarity">
    <text evidence="7">Belongs to the DEAD box helicase family.</text>
</comment>
<dbReference type="PROSITE" id="PS51194">
    <property type="entry name" value="HELICASE_CTER"/>
    <property type="match status" value="1"/>
</dbReference>
<keyword evidence="5 7" id="KW-0067">ATP-binding</keyword>
<evidence type="ECO:0000313" key="12">
    <source>
        <dbReference type="EMBL" id="CEM19617.1"/>
    </source>
</evidence>
<evidence type="ECO:0000256" key="5">
    <source>
        <dbReference type="ARBA" id="ARBA00022840"/>
    </source>
</evidence>
<reference evidence="12 13" key="1">
    <citation type="submission" date="2014-11" db="EMBL/GenBank/DDBJ databases">
        <authorList>
            <person name="Zhu J."/>
            <person name="Qi W."/>
            <person name="Song R."/>
        </authorList>
    </citation>
    <scope>NUCLEOTIDE SEQUENCE [LARGE SCALE GENOMIC DNA]</scope>
</reference>
<evidence type="ECO:0000256" key="1">
    <source>
        <dbReference type="ARBA" id="ARBA00012552"/>
    </source>
</evidence>
<dbReference type="GO" id="GO:0016787">
    <property type="term" value="F:hydrolase activity"/>
    <property type="evidence" value="ECO:0007669"/>
    <property type="project" value="UniProtKB-KW"/>
</dbReference>
<dbReference type="Proteomes" id="UP000041254">
    <property type="component" value="Unassembled WGS sequence"/>
</dbReference>
<feature type="short sequence motif" description="Q motif" evidence="6">
    <location>
        <begin position="209"/>
        <end position="237"/>
    </location>
</feature>
<evidence type="ECO:0000259" key="9">
    <source>
        <dbReference type="PROSITE" id="PS51192"/>
    </source>
</evidence>
<protein>
    <recommendedName>
        <fullName evidence="1">RNA helicase</fullName>
        <ecNumber evidence="1">3.6.4.13</ecNumber>
    </recommendedName>
</protein>
<dbReference type="GO" id="GO:0005524">
    <property type="term" value="F:ATP binding"/>
    <property type="evidence" value="ECO:0007669"/>
    <property type="project" value="UniProtKB-KW"/>
</dbReference>
<organism evidence="12 13">
    <name type="scientific">Vitrella brassicaformis (strain CCMP3155)</name>
    <dbReference type="NCBI Taxonomy" id="1169540"/>
    <lineage>
        <taxon>Eukaryota</taxon>
        <taxon>Sar</taxon>
        <taxon>Alveolata</taxon>
        <taxon>Colpodellida</taxon>
        <taxon>Vitrellaceae</taxon>
        <taxon>Vitrella</taxon>
    </lineage>
</organism>
<feature type="region of interest" description="Disordered" evidence="8">
    <location>
        <begin position="588"/>
        <end position="610"/>
    </location>
</feature>
<feature type="domain" description="Helicase ATP-binding" evidence="9">
    <location>
        <begin position="240"/>
        <end position="415"/>
    </location>
</feature>
<evidence type="ECO:0000256" key="4">
    <source>
        <dbReference type="ARBA" id="ARBA00022806"/>
    </source>
</evidence>
<dbReference type="FunFam" id="3.40.50.300:FF:000008">
    <property type="entry name" value="ATP-dependent RNA helicase RhlB"/>
    <property type="match status" value="1"/>
</dbReference>
<dbReference type="SUPFAM" id="SSF52540">
    <property type="entry name" value="P-loop containing nucleoside triphosphate hydrolases"/>
    <property type="match status" value="1"/>
</dbReference>
<dbReference type="GO" id="GO:0003676">
    <property type="term" value="F:nucleic acid binding"/>
    <property type="evidence" value="ECO:0007669"/>
    <property type="project" value="InterPro"/>
</dbReference>
<dbReference type="VEuPathDB" id="CryptoDB:Vbra_9505"/>
<dbReference type="Pfam" id="PF00271">
    <property type="entry name" value="Helicase_C"/>
    <property type="match status" value="1"/>
</dbReference>
<dbReference type="GO" id="GO:0003724">
    <property type="term" value="F:RNA helicase activity"/>
    <property type="evidence" value="ECO:0007669"/>
    <property type="project" value="UniProtKB-EC"/>
</dbReference>
<evidence type="ECO:0000313" key="13">
    <source>
        <dbReference type="Proteomes" id="UP000041254"/>
    </source>
</evidence>
<dbReference type="OrthoDB" id="196131at2759"/>
<feature type="compositionally biased region" description="Pro residues" evidence="8">
    <location>
        <begin position="61"/>
        <end position="70"/>
    </location>
</feature>
<evidence type="ECO:0000256" key="6">
    <source>
        <dbReference type="PROSITE-ProRule" id="PRU00552"/>
    </source>
</evidence>
<dbReference type="AlphaFoldDB" id="A0A0G4FWU4"/>
<dbReference type="STRING" id="1169540.A0A0G4FWU4"/>
<evidence type="ECO:0000256" key="3">
    <source>
        <dbReference type="ARBA" id="ARBA00022801"/>
    </source>
</evidence>
<dbReference type="InterPro" id="IPR027417">
    <property type="entry name" value="P-loop_NTPase"/>
</dbReference>
<keyword evidence="4 7" id="KW-0347">Helicase</keyword>
<evidence type="ECO:0000256" key="7">
    <source>
        <dbReference type="RuleBase" id="RU000492"/>
    </source>
</evidence>
<evidence type="ECO:0000256" key="8">
    <source>
        <dbReference type="SAM" id="MobiDB-lite"/>
    </source>
</evidence>
<keyword evidence="3 7" id="KW-0378">Hydrolase</keyword>
<evidence type="ECO:0000259" key="10">
    <source>
        <dbReference type="PROSITE" id="PS51194"/>
    </source>
</evidence>
<dbReference type="CDD" id="cd18787">
    <property type="entry name" value="SF2_C_DEAD"/>
    <property type="match status" value="1"/>
</dbReference>
<feature type="compositionally biased region" description="Polar residues" evidence="8">
    <location>
        <begin position="49"/>
        <end position="59"/>
    </location>
</feature>
<evidence type="ECO:0000259" key="11">
    <source>
        <dbReference type="PROSITE" id="PS51195"/>
    </source>
</evidence>
<feature type="domain" description="DEAD-box RNA helicase Q" evidence="11">
    <location>
        <begin position="209"/>
        <end position="237"/>
    </location>
</feature>
<feature type="compositionally biased region" description="Polar residues" evidence="8">
    <location>
        <begin position="94"/>
        <end position="108"/>
    </location>
</feature>
<dbReference type="InParanoid" id="A0A0G4FWU4"/>
<dbReference type="EMBL" id="CDMY01000517">
    <property type="protein sequence ID" value="CEM19617.1"/>
    <property type="molecule type" value="Genomic_DNA"/>
</dbReference>
<dbReference type="PROSITE" id="PS51195">
    <property type="entry name" value="Q_MOTIF"/>
    <property type="match status" value="1"/>
</dbReference>
<dbReference type="OMA" id="CGEHEKS"/>
<dbReference type="PROSITE" id="PS00039">
    <property type="entry name" value="DEAD_ATP_HELICASE"/>
    <property type="match status" value="1"/>
</dbReference>
<proteinExistence type="inferred from homology"/>
<name>A0A0G4FWU4_VITBC</name>
<dbReference type="EC" id="3.6.4.13" evidence="1"/>
<dbReference type="InterPro" id="IPR014014">
    <property type="entry name" value="RNA_helicase_DEAD_Q_motif"/>
</dbReference>
<dbReference type="Pfam" id="PF00270">
    <property type="entry name" value="DEAD"/>
    <property type="match status" value="1"/>
</dbReference>
<accession>A0A0G4FWU4</accession>
<evidence type="ECO:0000256" key="2">
    <source>
        <dbReference type="ARBA" id="ARBA00022741"/>
    </source>
</evidence>
<dbReference type="PROSITE" id="PS51192">
    <property type="entry name" value="HELICASE_ATP_BIND_1"/>
    <property type="match status" value="1"/>
</dbReference>
<keyword evidence="13" id="KW-1185">Reference proteome</keyword>
<dbReference type="InterPro" id="IPR014001">
    <property type="entry name" value="Helicase_ATP-bd"/>
</dbReference>
<keyword evidence="2 7" id="KW-0547">Nucleotide-binding</keyword>
<dbReference type="FunFam" id="3.40.50.300:FF:000079">
    <property type="entry name" value="probable ATP-dependent RNA helicase DDX17"/>
    <property type="match status" value="1"/>
</dbReference>
<dbReference type="InterPro" id="IPR001650">
    <property type="entry name" value="Helicase_C-like"/>
</dbReference>
<gene>
    <name evidence="12" type="ORF">Vbra_9505</name>
</gene>
<sequence length="610" mass="68614">MMLRRLMSGGLPSLTHRGTAPCCRLITRPFSQAAQQQYQQYQQYAETDAMQTQTQLDQQPISPPSPPPFTPAASRQTQTNGYADRTNGDGHPYGQTNGSDPYASTSDPYATEYSGRRYEEAQQPVRRGGFGFTGVERAERGVGTRDKMAMAGVNLRQIQWGNEEIVPFQKNFYVEHPSVTQRSNEEVKSFLQSLEISVRGNPPIPKPIYSFDEAGLPDYIMQEVEKSNFDKPSPIQSMGWPVALSGRDMVGVAQTGSGKTLAYLFPAVLHINAQPPLRSGDGPVVLVLAPTRELAVQIQKEALKFGQSSSIMSSCVYGGVSRYGQANELRRGVEIVIATPGRLLDFLEQGVTNLKRVTYLVLDEADRMLDMGFEPQIRKIVSQIRPDRQTLMWSATWPKDVQALARDFCREDPVKIVVGGHELQANKDITQVIEVVPEVDKRNRFFEWIKENASQKEKMLVFCETKRGCDQLCRELRYQQYDAAAIHGDKEQRDRDRILNDFKTGRCNFLIATDVASRGLDIKNIDYVVNYDMPKNAEDYIHRIGRTGRAGAKGTAFSLFAYDYYTPEKVRMARELCKVMEDVDQTPPSELMDLGRVGGGYRSSPPGRRR</sequence>
<dbReference type="PANTHER" id="PTHR47958">
    <property type="entry name" value="ATP-DEPENDENT RNA HELICASE DBP3"/>
    <property type="match status" value="1"/>
</dbReference>
<feature type="domain" description="Helicase C-terminal" evidence="10">
    <location>
        <begin position="441"/>
        <end position="595"/>
    </location>
</feature>
<dbReference type="CDD" id="cd17966">
    <property type="entry name" value="DEADc_DDX5_DDX17"/>
    <property type="match status" value="1"/>
</dbReference>
<dbReference type="Gene3D" id="3.40.50.300">
    <property type="entry name" value="P-loop containing nucleotide triphosphate hydrolases"/>
    <property type="match status" value="2"/>
</dbReference>
<dbReference type="PhylomeDB" id="A0A0G4FWU4"/>
<dbReference type="InterPro" id="IPR011545">
    <property type="entry name" value="DEAD/DEAH_box_helicase_dom"/>
</dbReference>
<dbReference type="SMART" id="SM00490">
    <property type="entry name" value="HELICc"/>
    <property type="match status" value="1"/>
</dbReference>
<dbReference type="InterPro" id="IPR000629">
    <property type="entry name" value="RNA-helicase_DEAD-box_CS"/>
</dbReference>
<dbReference type="SMART" id="SM00487">
    <property type="entry name" value="DEXDc"/>
    <property type="match status" value="1"/>
</dbReference>
<feature type="region of interest" description="Disordered" evidence="8">
    <location>
        <begin position="46"/>
        <end position="110"/>
    </location>
</feature>